<sequence length="56" mass="6562">MAHARPPSPESVTTIPIEEAKEMRANIVDLQRKNEEWESKYLQATREVARLKRDLE</sequence>
<dbReference type="Proteomes" id="UP000265520">
    <property type="component" value="Unassembled WGS sequence"/>
</dbReference>
<protein>
    <submittedName>
        <fullName evidence="2">Uncharacterized protein</fullName>
    </submittedName>
</protein>
<evidence type="ECO:0000313" key="3">
    <source>
        <dbReference type="Proteomes" id="UP000265520"/>
    </source>
</evidence>
<accession>A0A392RIQ3</accession>
<reference evidence="2 3" key="1">
    <citation type="journal article" date="2018" name="Front. Plant Sci.">
        <title>Red Clover (Trifolium pratense) and Zigzag Clover (T. medium) - A Picture of Genomic Similarities and Differences.</title>
        <authorList>
            <person name="Dluhosova J."/>
            <person name="Istvanek J."/>
            <person name="Nedelnik J."/>
            <person name="Repkova J."/>
        </authorList>
    </citation>
    <scope>NUCLEOTIDE SEQUENCE [LARGE SCALE GENOMIC DNA]</scope>
    <source>
        <strain evidence="3">cv. 10/8</strain>
        <tissue evidence="2">Leaf</tissue>
    </source>
</reference>
<keyword evidence="1" id="KW-0175">Coiled coil</keyword>
<feature type="coiled-coil region" evidence="1">
    <location>
        <begin position="20"/>
        <end position="54"/>
    </location>
</feature>
<evidence type="ECO:0000256" key="1">
    <source>
        <dbReference type="SAM" id="Coils"/>
    </source>
</evidence>
<evidence type="ECO:0000313" key="2">
    <source>
        <dbReference type="EMBL" id="MCI35904.1"/>
    </source>
</evidence>
<comment type="caution">
    <text evidence="2">The sequence shown here is derived from an EMBL/GenBank/DDBJ whole genome shotgun (WGS) entry which is preliminary data.</text>
</comment>
<proteinExistence type="predicted"/>
<organism evidence="2 3">
    <name type="scientific">Trifolium medium</name>
    <dbReference type="NCBI Taxonomy" id="97028"/>
    <lineage>
        <taxon>Eukaryota</taxon>
        <taxon>Viridiplantae</taxon>
        <taxon>Streptophyta</taxon>
        <taxon>Embryophyta</taxon>
        <taxon>Tracheophyta</taxon>
        <taxon>Spermatophyta</taxon>
        <taxon>Magnoliopsida</taxon>
        <taxon>eudicotyledons</taxon>
        <taxon>Gunneridae</taxon>
        <taxon>Pentapetalae</taxon>
        <taxon>rosids</taxon>
        <taxon>fabids</taxon>
        <taxon>Fabales</taxon>
        <taxon>Fabaceae</taxon>
        <taxon>Papilionoideae</taxon>
        <taxon>50 kb inversion clade</taxon>
        <taxon>NPAAA clade</taxon>
        <taxon>Hologalegina</taxon>
        <taxon>IRL clade</taxon>
        <taxon>Trifolieae</taxon>
        <taxon>Trifolium</taxon>
    </lineage>
</organism>
<feature type="non-terminal residue" evidence="2">
    <location>
        <position position="56"/>
    </location>
</feature>
<keyword evidence="3" id="KW-1185">Reference proteome</keyword>
<dbReference type="EMBL" id="LXQA010228262">
    <property type="protein sequence ID" value="MCI35904.1"/>
    <property type="molecule type" value="Genomic_DNA"/>
</dbReference>
<dbReference type="AlphaFoldDB" id="A0A392RIQ3"/>
<name>A0A392RIQ3_9FABA</name>